<dbReference type="Pfam" id="PF00701">
    <property type="entry name" value="DHDPS"/>
    <property type="match status" value="1"/>
</dbReference>
<comment type="similarity">
    <text evidence="1">Belongs to the DapA family.</text>
</comment>
<dbReference type="InterPro" id="IPR002220">
    <property type="entry name" value="DapA-like"/>
</dbReference>
<evidence type="ECO:0000256" key="2">
    <source>
        <dbReference type="ARBA" id="ARBA00023239"/>
    </source>
</evidence>
<dbReference type="SMART" id="SM01130">
    <property type="entry name" value="DHDPS"/>
    <property type="match status" value="1"/>
</dbReference>
<evidence type="ECO:0008006" key="6">
    <source>
        <dbReference type="Google" id="ProtNLM"/>
    </source>
</evidence>
<evidence type="ECO:0000256" key="1">
    <source>
        <dbReference type="ARBA" id="ARBA00007592"/>
    </source>
</evidence>
<organism evidence="4 5">
    <name type="scientific">Sulfobacillus benefaciens</name>
    <dbReference type="NCBI Taxonomy" id="453960"/>
    <lineage>
        <taxon>Bacteria</taxon>
        <taxon>Bacillati</taxon>
        <taxon>Bacillota</taxon>
        <taxon>Clostridia</taxon>
        <taxon>Eubacteriales</taxon>
        <taxon>Clostridiales Family XVII. Incertae Sedis</taxon>
        <taxon>Sulfobacillus</taxon>
    </lineage>
</organism>
<dbReference type="GO" id="GO:0008840">
    <property type="term" value="F:4-hydroxy-tetrahydrodipicolinate synthase activity"/>
    <property type="evidence" value="ECO:0007669"/>
    <property type="project" value="TreeGrafter"/>
</dbReference>
<comment type="caution">
    <text evidence="4">The sequence shown here is derived from an EMBL/GenBank/DDBJ whole genome shotgun (WGS) entry which is preliminary data.</text>
</comment>
<dbReference type="EMBL" id="PXYW01000163">
    <property type="protein sequence ID" value="PSR24927.1"/>
    <property type="molecule type" value="Genomic_DNA"/>
</dbReference>
<sequence>MSKPLIIQAAMVTPITPEFTIDYHTLDQLIERLIAHHGLDLSILGSTGEGALAPRKFRADFRQAVMDRVQSRCTVYSGVLNAVPSETLEELRSLKGLGIAGALVPPPFYYLLNDAEIQSYFEMLADHSPVPLMLYNIPPYTKLSLSPHIVSKLADHPNIMGIKDSSKNFEYFLELRYVVGDRDDFHLLVGTDTLIASSIQAGGDGTVCAIANLAPEWVGLTCLAALDGDPHGLAKERARLA</sequence>
<accession>A0A2T2WRS2</accession>
<dbReference type="PANTHER" id="PTHR12128">
    <property type="entry name" value="DIHYDRODIPICOLINATE SYNTHASE"/>
    <property type="match status" value="1"/>
</dbReference>
<keyword evidence="3" id="KW-0704">Schiff base</keyword>
<dbReference type="AlphaFoldDB" id="A0A2T2WRS2"/>
<dbReference type="PROSITE" id="PS00666">
    <property type="entry name" value="DHDPS_2"/>
    <property type="match status" value="1"/>
</dbReference>
<keyword evidence="2" id="KW-0456">Lyase</keyword>
<dbReference type="CDD" id="cd00408">
    <property type="entry name" value="DHDPS-like"/>
    <property type="match status" value="1"/>
</dbReference>
<evidence type="ECO:0000256" key="3">
    <source>
        <dbReference type="ARBA" id="ARBA00023270"/>
    </source>
</evidence>
<gene>
    <name evidence="4" type="ORF">C7B46_20850</name>
</gene>
<evidence type="ECO:0000313" key="5">
    <source>
        <dbReference type="Proteomes" id="UP000242972"/>
    </source>
</evidence>
<dbReference type="InterPro" id="IPR020625">
    <property type="entry name" value="Schiff_base-form_aldolases_AS"/>
</dbReference>
<dbReference type="Proteomes" id="UP000242972">
    <property type="component" value="Unassembled WGS sequence"/>
</dbReference>
<dbReference type="InterPro" id="IPR013785">
    <property type="entry name" value="Aldolase_TIM"/>
</dbReference>
<evidence type="ECO:0000313" key="4">
    <source>
        <dbReference type="EMBL" id="PSR24927.1"/>
    </source>
</evidence>
<name>A0A2T2WRS2_9FIRM</name>
<reference evidence="4 5" key="1">
    <citation type="journal article" date="2014" name="BMC Genomics">
        <title>Comparison of environmental and isolate Sulfobacillus genomes reveals diverse carbon, sulfur, nitrogen, and hydrogen metabolisms.</title>
        <authorList>
            <person name="Justice N.B."/>
            <person name="Norman A."/>
            <person name="Brown C.T."/>
            <person name="Singh A."/>
            <person name="Thomas B.C."/>
            <person name="Banfield J.F."/>
        </authorList>
    </citation>
    <scope>NUCLEOTIDE SEQUENCE [LARGE SCALE GENOMIC DNA]</scope>
    <source>
        <strain evidence="4">AMDSBA4</strain>
    </source>
</reference>
<protein>
    <recommendedName>
        <fullName evidence="6">Dihydrodipicolinate synthase family protein</fullName>
    </recommendedName>
</protein>
<dbReference type="SUPFAM" id="SSF51569">
    <property type="entry name" value="Aldolase"/>
    <property type="match status" value="1"/>
</dbReference>
<dbReference type="Gene3D" id="3.20.20.70">
    <property type="entry name" value="Aldolase class I"/>
    <property type="match status" value="1"/>
</dbReference>
<proteinExistence type="inferred from homology"/>
<dbReference type="GO" id="GO:0044281">
    <property type="term" value="P:small molecule metabolic process"/>
    <property type="evidence" value="ECO:0007669"/>
    <property type="project" value="UniProtKB-ARBA"/>
</dbReference>
<feature type="non-terminal residue" evidence="4">
    <location>
        <position position="241"/>
    </location>
</feature>
<dbReference type="PANTHER" id="PTHR12128:SF66">
    <property type="entry name" value="4-HYDROXY-2-OXOGLUTARATE ALDOLASE, MITOCHONDRIAL"/>
    <property type="match status" value="1"/>
</dbReference>